<sequence length="934" mass="104654">MQGCDSSNRQETMPVLEEDELAVTSVTIETRRTLTKKSGKGFRLARHMDSVYSAIFHYSKERVQKTQVATGITMEYAIHEHKLDAEECAAEVPVRKAAQEDRAIMIMGYLHTKEVWTPTLDAIINTWKAKKATTKLKVLTFDNRGIGGTDAPVGTYTTQLLASDILALMDRIGWRNAHIISISMGGMIALELAHLAPERVKSMSLMVTTRGRYTPYPKSILPLTMTYLAKDRHVLIETLIHLLFPDDFLTKTMEHGDCSLYDAMYECLKYRIDHREDPSFAGFVGQSVAVLSHFVSDERLREIRDHGYPILLLGGEKDTVIPSRETYKLHEILGDAHHVDTVIYDDAGHGVFIQYVDEVAEDVVRTMHPHGRPLRISQDLAEMTADDSNNAHTRRGFRLKWHADVVMDGGRHFKAERNQRAELSTGIGVEYALHTHPSKLDASSSDDDIRVVMIMGFMQPKESWEPVVNMLVKKWQQQGRQHTLHILTFDNRGTGNTDAPLGKYSTSMMAQDTLALMDHVGWNDAHVVGISMGGMISLEVASLAPQRVRSLSLVVTTRGRYLPELLKMKPFFMSFVTKDPDNLAIQLRDMLYPESFSKGHFEDTGDSMDAFLRKFHLAGRNKRKPPSFAGLAGHSSAVLSHYVSDERLAAIQQQGFPILILGAARDCIIPACESVTLAEKLAGPKLRTVIFEDAGHGLFIQYVEEIADVKNGPPQNGQKTYPSVQRRLSTATAVGCKVVPHNAQRRISTHHTAERRRHPVAAAYARFARLSQVVRSSHVRDRQATVPTGINVEDTLHTQEDYNATSEEDEERVVTIMAFRQPKESVQQAPVELVAAVFRSVRRKRNESTQQSTKLVAAKRAAKQAKHQQVLSNINEETADVPSLESQTFSSWETFDARLRAYSKILASSIVWTIPRHENQGINAFVRVGGPSGK</sequence>
<dbReference type="InterPro" id="IPR000073">
    <property type="entry name" value="AB_hydrolase_1"/>
</dbReference>
<dbReference type="Gene3D" id="3.40.50.1820">
    <property type="entry name" value="alpha/beta hydrolase"/>
    <property type="match status" value="2"/>
</dbReference>
<protein>
    <recommendedName>
        <fullName evidence="1">AB hydrolase-1 domain-containing protein</fullName>
    </recommendedName>
</protein>
<name>A0AAV2YUW4_9STRA</name>
<dbReference type="InterPro" id="IPR029058">
    <property type="entry name" value="AB_hydrolase_fold"/>
</dbReference>
<dbReference type="PANTHER" id="PTHR43433:SF5">
    <property type="entry name" value="AB HYDROLASE-1 DOMAIN-CONTAINING PROTEIN"/>
    <property type="match status" value="1"/>
</dbReference>
<feature type="domain" description="AB hydrolase-1" evidence="1">
    <location>
        <begin position="135"/>
        <end position="353"/>
    </location>
</feature>
<evidence type="ECO:0000313" key="3">
    <source>
        <dbReference type="Proteomes" id="UP001146120"/>
    </source>
</evidence>
<gene>
    <name evidence="2" type="ORF">N0F65_010741</name>
</gene>
<keyword evidence="3" id="KW-1185">Reference proteome</keyword>
<reference evidence="2" key="1">
    <citation type="submission" date="2022-11" db="EMBL/GenBank/DDBJ databases">
        <authorList>
            <person name="Morgan W.R."/>
            <person name="Tartar A."/>
        </authorList>
    </citation>
    <scope>NUCLEOTIDE SEQUENCE</scope>
    <source>
        <strain evidence="2">ARSEF 373</strain>
    </source>
</reference>
<dbReference type="InterPro" id="IPR050471">
    <property type="entry name" value="AB_hydrolase"/>
</dbReference>
<accession>A0AAV2YUW4</accession>
<feature type="domain" description="AB hydrolase-1" evidence="1">
    <location>
        <begin position="451"/>
        <end position="700"/>
    </location>
</feature>
<evidence type="ECO:0000259" key="1">
    <source>
        <dbReference type="Pfam" id="PF00561"/>
    </source>
</evidence>
<dbReference type="Proteomes" id="UP001146120">
    <property type="component" value="Unassembled WGS sequence"/>
</dbReference>
<dbReference type="PANTHER" id="PTHR43433">
    <property type="entry name" value="HYDROLASE, ALPHA/BETA FOLD FAMILY PROTEIN"/>
    <property type="match status" value="1"/>
</dbReference>
<evidence type="ECO:0000313" key="2">
    <source>
        <dbReference type="EMBL" id="DAZ96374.1"/>
    </source>
</evidence>
<dbReference type="SUPFAM" id="SSF53474">
    <property type="entry name" value="alpha/beta-Hydrolases"/>
    <property type="match status" value="2"/>
</dbReference>
<comment type="caution">
    <text evidence="2">The sequence shown here is derived from an EMBL/GenBank/DDBJ whole genome shotgun (WGS) entry which is preliminary data.</text>
</comment>
<dbReference type="Pfam" id="PF00561">
    <property type="entry name" value="Abhydrolase_1"/>
    <property type="match status" value="2"/>
</dbReference>
<reference evidence="2" key="2">
    <citation type="journal article" date="2023" name="Microbiol Resour">
        <title>Decontamination and Annotation of the Draft Genome Sequence of the Oomycete Lagenidium giganteum ARSEF 373.</title>
        <authorList>
            <person name="Morgan W.R."/>
            <person name="Tartar A."/>
        </authorList>
    </citation>
    <scope>NUCLEOTIDE SEQUENCE</scope>
    <source>
        <strain evidence="2">ARSEF 373</strain>
    </source>
</reference>
<dbReference type="AlphaFoldDB" id="A0AAV2YUW4"/>
<proteinExistence type="predicted"/>
<organism evidence="2 3">
    <name type="scientific">Lagenidium giganteum</name>
    <dbReference type="NCBI Taxonomy" id="4803"/>
    <lineage>
        <taxon>Eukaryota</taxon>
        <taxon>Sar</taxon>
        <taxon>Stramenopiles</taxon>
        <taxon>Oomycota</taxon>
        <taxon>Peronosporomycetes</taxon>
        <taxon>Pythiales</taxon>
        <taxon>Pythiaceae</taxon>
    </lineage>
</organism>
<dbReference type="EMBL" id="DAKRPA010000169">
    <property type="protein sequence ID" value="DAZ96374.1"/>
    <property type="molecule type" value="Genomic_DNA"/>
</dbReference>